<feature type="compositionally biased region" description="Polar residues" evidence="1">
    <location>
        <begin position="334"/>
        <end position="347"/>
    </location>
</feature>
<feature type="region of interest" description="Disordered" evidence="1">
    <location>
        <begin position="438"/>
        <end position="458"/>
    </location>
</feature>
<feature type="compositionally biased region" description="Basic and acidic residues" evidence="1">
    <location>
        <begin position="840"/>
        <end position="858"/>
    </location>
</feature>
<gene>
    <name evidence="2" type="ORF">1MB.594</name>
</gene>
<dbReference type="VEuPathDB" id="CryptoDB:CPATCC_0015790"/>
<feature type="region of interest" description="Disordered" evidence="1">
    <location>
        <begin position="470"/>
        <end position="489"/>
    </location>
</feature>
<evidence type="ECO:0000313" key="2">
    <source>
        <dbReference type="EMBL" id="CAD98458.1"/>
    </source>
</evidence>
<sequence length="1000" mass="111183">MNGGFRGRNHNVTEDHLNYNIPNNSIQPQYVNGTSTHALGIQEATNLTNLRGNFMGNDGSDYIPVQLRAANTNLNTNHSISQNVNQTTYGQNLYDINRNAPGQMGTKSFGGSRMGVAQSKGMAHTQQIGMQYGDSMQNGNQGANIGAMHDSNIASYGVAEMSYRSGNSSSSIGSQGVHNNIDSSANTQNVDIHDISIQNSYMSSQSQPRTVSKSRSISHTRTQSQPVAMVHQHQYQQQQQQQVQHLNHQQYFHSQQQQQQRMQTFSQSQTQNQTQTKTQAQIHSQSHSQSHVKAPNQTQTQTQVHSQTQILSQSQPQSRSHLQSQSLPGPQSQTYFSHTQPNNNMQPPSHPRTQPLPHPYSQGNPGHQVSSQNFSSSSIHPNLVSAQGSHAQKNFQSFSSSNINQRQIGDNLKNPNHGINVGPNSIYTKIDDTGVGTSGVGGSQYRSKPYSQQSNKYTHQQQMNPVNSILHPNYSQSYSQGSSSNLGGLTETDSKTMSQYISTIGYKTSNIDLGVCSFQVNVPNNISDELRNSIIRLVPKEQLNSVFFLVSSLISKSINFRDFHVRLIAILRSSQLVEILENMLRDYFQLSTSSSNTNYTGIAIHQGISDLRGQISHPITTNSQVSAGRSDYLLASQSQYTSGIGSNSQIYDGTLLNSMISHAHSKKSISRHGGHYNMHAKEDILLQMLKHARSKSVASFIGIDMTGPSSYISKIVSNKTIQNKSMVLEEESISPETLNIYTEKLNNYGRYLLSCDSSLNLEFMNSNQQSVTSKLGKIVKFGTQPDLEKSVFSSQAVKTIHKLASFYVRDILKFILNEESISNDKLNGKDLEEEEEEEEEKGKKREEIQHNQRGQSDRQIIDDLIGNSNSIQVQKMENSKTVSLISKDSSSNNSCNFGMGKSIGGKGLGMKLTLSGNVSSVKPIMITSLWSCIYKSLRYNMNRYNACEPNAFHNIIIKNRPGHSKEQCSNYILIPESMYRSVESWLLSNAYNQWDKLSIL</sequence>
<protein>
    <submittedName>
        <fullName evidence="2">Uncharacterized protein</fullName>
    </submittedName>
</protein>
<evidence type="ECO:0000313" key="3">
    <source>
        <dbReference type="Proteomes" id="UP000242991"/>
    </source>
</evidence>
<feature type="compositionally biased region" description="Low complexity" evidence="1">
    <location>
        <begin position="231"/>
        <end position="309"/>
    </location>
</feature>
<feature type="compositionally biased region" description="Low complexity" evidence="1">
    <location>
        <begin position="320"/>
        <end position="333"/>
    </location>
</feature>
<accession>A0A7G2HKG9</accession>
<name>A0A7G2HKG9_CRYPV</name>
<evidence type="ECO:0000256" key="1">
    <source>
        <dbReference type="SAM" id="MobiDB-lite"/>
    </source>
</evidence>
<proteinExistence type="predicted"/>
<organism evidence="2 3">
    <name type="scientific">Cryptosporidium parvum</name>
    <dbReference type="NCBI Taxonomy" id="5807"/>
    <lineage>
        <taxon>Eukaryota</taxon>
        <taxon>Sar</taxon>
        <taxon>Alveolata</taxon>
        <taxon>Apicomplexa</taxon>
        <taxon>Conoidasida</taxon>
        <taxon>Coccidia</taxon>
        <taxon>Eucoccidiorida</taxon>
        <taxon>Eimeriorina</taxon>
        <taxon>Cryptosporidiidae</taxon>
        <taxon>Cryptosporidium</taxon>
    </lineage>
</organism>
<dbReference type="AlphaFoldDB" id="A0A7G2HKG9"/>
<feature type="compositionally biased region" description="Low complexity" evidence="1">
    <location>
        <begin position="473"/>
        <end position="489"/>
    </location>
</feature>
<feature type="compositionally biased region" description="Polar residues" evidence="1">
    <location>
        <begin position="444"/>
        <end position="458"/>
    </location>
</feature>
<feature type="region of interest" description="Disordered" evidence="1">
    <location>
        <begin position="163"/>
        <end position="184"/>
    </location>
</feature>
<dbReference type="Proteomes" id="UP000242991">
    <property type="component" value="Chromosome 6"/>
</dbReference>
<dbReference type="EMBL" id="BX538352">
    <property type="protein sequence ID" value="CAD98458.1"/>
    <property type="molecule type" value="Genomic_DNA"/>
</dbReference>
<reference evidence="2 3" key="1">
    <citation type="journal article" date="2003" name="Genome Res.">
        <title>Integrated mapping, chromosomal sequencing and sequence analysis of Cryptosporidium parvum.</title>
        <authorList>
            <person name="Bankier A.T."/>
            <person name="Spriggs H.F."/>
            <person name="Fartmann B."/>
            <person name="Konfortov B.A."/>
            <person name="Madera M."/>
            <person name="Vogel C."/>
            <person name="Teichmann S.A."/>
            <person name="Ivens A."/>
            <person name="Dear P.H."/>
        </authorList>
    </citation>
    <scope>NUCLEOTIDE SEQUENCE [LARGE SCALE GENOMIC DNA]</scope>
    <source>
        <strain evidence="2 3">Iowa</strain>
    </source>
</reference>
<feature type="region of interest" description="Disordered" evidence="1">
    <location>
        <begin position="827"/>
        <end position="858"/>
    </location>
</feature>
<feature type="compositionally biased region" description="Polar residues" evidence="1">
    <location>
        <begin position="201"/>
        <end position="226"/>
    </location>
</feature>
<feature type="compositionally biased region" description="Polar residues" evidence="1">
    <location>
        <begin position="310"/>
        <end position="319"/>
    </location>
</feature>
<feature type="compositionally biased region" description="Pro residues" evidence="1">
    <location>
        <begin position="348"/>
        <end position="358"/>
    </location>
</feature>
<feature type="region of interest" description="Disordered" evidence="1">
    <location>
        <begin position="201"/>
        <end position="382"/>
    </location>
</feature>
<feature type="compositionally biased region" description="Low complexity" evidence="1">
    <location>
        <begin position="163"/>
        <end position="176"/>
    </location>
</feature>